<comment type="caution">
    <text evidence="6">The sequence shown here is derived from an EMBL/GenBank/DDBJ whole genome shotgun (WGS) entry which is preliminary data.</text>
</comment>
<organism evidence="6">
    <name type="scientific">marine sediment metagenome</name>
    <dbReference type="NCBI Taxonomy" id="412755"/>
    <lineage>
        <taxon>unclassified sequences</taxon>
        <taxon>metagenomes</taxon>
        <taxon>ecological metagenomes</taxon>
    </lineage>
</organism>
<evidence type="ECO:0000256" key="2">
    <source>
        <dbReference type="ARBA" id="ARBA00022722"/>
    </source>
</evidence>
<accession>X1FB00</accession>
<gene>
    <name evidence="6" type="ORF">S03H2_16622</name>
</gene>
<proteinExistence type="inferred from homology"/>
<dbReference type="PANTHER" id="PTHR42188">
    <property type="entry name" value="23S RRNA-SPECIFIC ENDONUCLEASE VAPC20"/>
    <property type="match status" value="1"/>
</dbReference>
<protein>
    <recommendedName>
        <fullName evidence="5">PIN domain-containing protein</fullName>
    </recommendedName>
</protein>
<name>X1FB00_9ZZZZ</name>
<dbReference type="SUPFAM" id="SSF88723">
    <property type="entry name" value="PIN domain-like"/>
    <property type="match status" value="1"/>
</dbReference>
<dbReference type="Pfam" id="PF01850">
    <property type="entry name" value="PIN"/>
    <property type="match status" value="1"/>
</dbReference>
<sequence>MTVFVDTSAFLAVLNADDRFHLAASRCWEELISTEQRLACSNYILVETIALLQNRFGMEAVRVFENDVLPIIDILWVDWDTHSLGVSALLAADRRNLSLVDCTSFAIMRQSNMRQVFVFDVHFAELGFEVIPK</sequence>
<dbReference type="GO" id="GO:0046872">
    <property type="term" value="F:metal ion binding"/>
    <property type="evidence" value="ECO:0007669"/>
    <property type="project" value="UniProtKB-KW"/>
</dbReference>
<keyword evidence="3" id="KW-0479">Metal-binding</keyword>
<keyword evidence="1" id="KW-1277">Toxin-antitoxin system</keyword>
<dbReference type="EMBL" id="BARU01008505">
    <property type="protein sequence ID" value="GAH42132.1"/>
    <property type="molecule type" value="Genomic_DNA"/>
</dbReference>
<dbReference type="Gene3D" id="3.40.50.1010">
    <property type="entry name" value="5'-nuclease"/>
    <property type="match status" value="1"/>
</dbReference>
<keyword evidence="2" id="KW-0540">Nuclease</keyword>
<keyword evidence="4" id="KW-0378">Hydrolase</keyword>
<evidence type="ECO:0000259" key="5">
    <source>
        <dbReference type="Pfam" id="PF01850"/>
    </source>
</evidence>
<evidence type="ECO:0000256" key="4">
    <source>
        <dbReference type="ARBA" id="ARBA00022801"/>
    </source>
</evidence>
<dbReference type="AlphaFoldDB" id="X1FB00"/>
<feature type="domain" description="PIN" evidence="5">
    <location>
        <begin position="3"/>
        <end position="128"/>
    </location>
</feature>
<dbReference type="GO" id="GO:0016075">
    <property type="term" value="P:rRNA catabolic process"/>
    <property type="evidence" value="ECO:0007669"/>
    <property type="project" value="TreeGrafter"/>
</dbReference>
<dbReference type="GO" id="GO:0016787">
    <property type="term" value="F:hydrolase activity"/>
    <property type="evidence" value="ECO:0007669"/>
    <property type="project" value="UniProtKB-KW"/>
</dbReference>
<dbReference type="InterPro" id="IPR002716">
    <property type="entry name" value="PIN_dom"/>
</dbReference>
<dbReference type="PANTHER" id="PTHR42188:SF1">
    <property type="entry name" value="23S RRNA-SPECIFIC ENDONUCLEASE VAPC20"/>
    <property type="match status" value="1"/>
</dbReference>
<evidence type="ECO:0000256" key="3">
    <source>
        <dbReference type="ARBA" id="ARBA00022723"/>
    </source>
</evidence>
<dbReference type="GO" id="GO:0004521">
    <property type="term" value="F:RNA endonuclease activity"/>
    <property type="evidence" value="ECO:0007669"/>
    <property type="project" value="InterPro"/>
</dbReference>
<dbReference type="InterPro" id="IPR022907">
    <property type="entry name" value="VapC_family"/>
</dbReference>
<dbReference type="InterPro" id="IPR029060">
    <property type="entry name" value="PIN-like_dom_sf"/>
</dbReference>
<dbReference type="InterPro" id="IPR039018">
    <property type="entry name" value="VapC20-like"/>
</dbReference>
<reference evidence="6" key="1">
    <citation type="journal article" date="2014" name="Front. Microbiol.">
        <title>High frequency of phylogenetically diverse reductive dehalogenase-homologous genes in deep subseafloor sedimentary metagenomes.</title>
        <authorList>
            <person name="Kawai M."/>
            <person name="Futagami T."/>
            <person name="Toyoda A."/>
            <person name="Takaki Y."/>
            <person name="Nishi S."/>
            <person name="Hori S."/>
            <person name="Arai W."/>
            <person name="Tsubouchi T."/>
            <person name="Morono Y."/>
            <person name="Uchiyama I."/>
            <person name="Ito T."/>
            <person name="Fujiyama A."/>
            <person name="Inagaki F."/>
            <person name="Takami H."/>
        </authorList>
    </citation>
    <scope>NUCLEOTIDE SEQUENCE</scope>
    <source>
        <strain evidence="6">Expedition CK06-06</strain>
    </source>
</reference>
<evidence type="ECO:0000256" key="1">
    <source>
        <dbReference type="ARBA" id="ARBA00022649"/>
    </source>
</evidence>
<dbReference type="HAMAP" id="MF_00265">
    <property type="entry name" value="VapC_Nob1"/>
    <property type="match status" value="1"/>
</dbReference>
<evidence type="ECO:0000313" key="6">
    <source>
        <dbReference type="EMBL" id="GAH42132.1"/>
    </source>
</evidence>